<feature type="region of interest" description="Disordered" evidence="1">
    <location>
        <begin position="1"/>
        <end position="27"/>
    </location>
</feature>
<protein>
    <submittedName>
        <fullName evidence="2">Uncharacterized protein</fullName>
    </submittedName>
</protein>
<sequence length="27" mass="3252">MMTVLQPQINFSRNPNITQRNTEFNRT</sequence>
<proteinExistence type="predicted"/>
<accession>A0A2P2PZD5</accession>
<evidence type="ECO:0000256" key="1">
    <source>
        <dbReference type="SAM" id="MobiDB-lite"/>
    </source>
</evidence>
<evidence type="ECO:0000313" key="2">
    <source>
        <dbReference type="EMBL" id="MBX60055.1"/>
    </source>
</evidence>
<dbReference type="AlphaFoldDB" id="A0A2P2PZD5"/>
<organism evidence="2">
    <name type="scientific">Rhizophora mucronata</name>
    <name type="common">Asiatic mangrove</name>
    <dbReference type="NCBI Taxonomy" id="61149"/>
    <lineage>
        <taxon>Eukaryota</taxon>
        <taxon>Viridiplantae</taxon>
        <taxon>Streptophyta</taxon>
        <taxon>Embryophyta</taxon>
        <taxon>Tracheophyta</taxon>
        <taxon>Spermatophyta</taxon>
        <taxon>Magnoliopsida</taxon>
        <taxon>eudicotyledons</taxon>
        <taxon>Gunneridae</taxon>
        <taxon>Pentapetalae</taxon>
        <taxon>rosids</taxon>
        <taxon>fabids</taxon>
        <taxon>Malpighiales</taxon>
        <taxon>Rhizophoraceae</taxon>
        <taxon>Rhizophora</taxon>
    </lineage>
</organism>
<reference evidence="2" key="1">
    <citation type="submission" date="2018-02" db="EMBL/GenBank/DDBJ databases">
        <title>Rhizophora mucronata_Transcriptome.</title>
        <authorList>
            <person name="Meera S.P."/>
            <person name="Sreeshan A."/>
            <person name="Augustine A."/>
        </authorList>
    </citation>
    <scope>NUCLEOTIDE SEQUENCE</scope>
    <source>
        <tissue evidence="2">Leaf</tissue>
    </source>
</reference>
<name>A0A2P2PZD5_RHIMU</name>
<dbReference type="EMBL" id="GGEC01079571">
    <property type="protein sequence ID" value="MBX60055.1"/>
    <property type="molecule type" value="Transcribed_RNA"/>
</dbReference>